<dbReference type="Proteomes" id="UP001158049">
    <property type="component" value="Unassembled WGS sequence"/>
</dbReference>
<name>A0ABY1QLG9_9BURK</name>
<reference evidence="3 4" key="1">
    <citation type="submission" date="2017-05" db="EMBL/GenBank/DDBJ databases">
        <authorList>
            <person name="Varghese N."/>
            <person name="Submissions S."/>
        </authorList>
    </citation>
    <scope>NUCLEOTIDE SEQUENCE [LARGE SCALE GENOMIC DNA]</scope>
    <source>
        <strain evidence="3 4">DSM 26001</strain>
    </source>
</reference>
<organism evidence="3 4">
    <name type="scientific">Noviherbaspirillum suwonense</name>
    <dbReference type="NCBI Taxonomy" id="1224511"/>
    <lineage>
        <taxon>Bacteria</taxon>
        <taxon>Pseudomonadati</taxon>
        <taxon>Pseudomonadota</taxon>
        <taxon>Betaproteobacteria</taxon>
        <taxon>Burkholderiales</taxon>
        <taxon>Oxalobacteraceae</taxon>
        <taxon>Noviherbaspirillum</taxon>
    </lineage>
</organism>
<protein>
    <submittedName>
        <fullName evidence="3">Flagella basal body P-ring formation protein FlgA</fullName>
    </submittedName>
</protein>
<evidence type="ECO:0000256" key="1">
    <source>
        <dbReference type="SAM" id="SignalP"/>
    </source>
</evidence>
<keyword evidence="3" id="KW-0969">Cilium</keyword>
<keyword evidence="3" id="KW-0282">Flagellum</keyword>
<dbReference type="EMBL" id="FXUL01000021">
    <property type="protein sequence ID" value="SMP74787.1"/>
    <property type="molecule type" value="Genomic_DNA"/>
</dbReference>
<keyword evidence="3" id="KW-0966">Cell projection</keyword>
<gene>
    <name evidence="3" type="ORF">SAMN06295970_12199</name>
</gene>
<accession>A0ABY1QLG9</accession>
<dbReference type="InterPro" id="IPR039246">
    <property type="entry name" value="Flagellar_FlgA"/>
</dbReference>
<sequence>MACDASSAMRAAILLMAIAAGVCRAAPVSVDLRDSATLETRMVRLADIASVQSDDQVLARRFGDTQILMLGQRGQPVRLTRERIRHALDKRLPGLQDAYQLSGAPAVHLIWSGRMLDSGALQAWSASALSALLSESAPHADVSITPYPLSSATQLYVAPGRIDYAARQVHQGLTERMHMLVDVLVDGTVALSVPVWFRVQGTQLAWRVRQDAQAGAALDASMLEPVRAPLSHQQLAAHESHALDSARLRRAKQAGSLLLADDIDQKKPVERGSEILVRVVRGGIAVEDRALALNEAAHGASVRVVNPRTQASYLATVVGDGVAEVR</sequence>
<evidence type="ECO:0000313" key="4">
    <source>
        <dbReference type="Proteomes" id="UP001158049"/>
    </source>
</evidence>
<keyword evidence="4" id="KW-1185">Reference proteome</keyword>
<feature type="domain" description="Flagella basal body P-ring formation protein FlgA SAF" evidence="2">
    <location>
        <begin position="213"/>
        <end position="325"/>
    </location>
</feature>
<dbReference type="InterPro" id="IPR017585">
    <property type="entry name" value="SAF_FlgA"/>
</dbReference>
<dbReference type="PANTHER" id="PTHR36307">
    <property type="entry name" value="FLAGELLA BASAL BODY P-RING FORMATION PROTEIN FLGA"/>
    <property type="match status" value="1"/>
</dbReference>
<feature type="chain" id="PRO_5046328152" evidence="1">
    <location>
        <begin position="26"/>
        <end position="326"/>
    </location>
</feature>
<comment type="caution">
    <text evidence="3">The sequence shown here is derived from an EMBL/GenBank/DDBJ whole genome shotgun (WGS) entry which is preliminary data.</text>
</comment>
<feature type="signal peptide" evidence="1">
    <location>
        <begin position="1"/>
        <end position="25"/>
    </location>
</feature>
<dbReference type="PANTHER" id="PTHR36307:SF1">
    <property type="entry name" value="FLAGELLA BASAL BODY P-RING FORMATION PROTEIN FLGA"/>
    <property type="match status" value="1"/>
</dbReference>
<evidence type="ECO:0000259" key="2">
    <source>
        <dbReference type="Pfam" id="PF13144"/>
    </source>
</evidence>
<dbReference type="Pfam" id="PF13144">
    <property type="entry name" value="ChapFlgA"/>
    <property type="match status" value="1"/>
</dbReference>
<dbReference type="NCBIfam" id="TIGR03170">
    <property type="entry name" value="flgA_cterm"/>
    <property type="match status" value="1"/>
</dbReference>
<keyword evidence="1" id="KW-0732">Signal</keyword>
<proteinExistence type="predicted"/>
<evidence type="ECO:0000313" key="3">
    <source>
        <dbReference type="EMBL" id="SMP74787.1"/>
    </source>
</evidence>